<comment type="caution">
    <text evidence="8">The sequence shown here is derived from an EMBL/GenBank/DDBJ whole genome shotgun (WGS) entry which is preliminary data.</text>
</comment>
<dbReference type="InterPro" id="IPR006050">
    <property type="entry name" value="DNA_photolyase_N"/>
</dbReference>
<evidence type="ECO:0000256" key="4">
    <source>
        <dbReference type="ARBA" id="ARBA00022991"/>
    </source>
</evidence>
<dbReference type="InterPro" id="IPR005101">
    <property type="entry name" value="Cryptochr/Photolyase_FAD-bd"/>
</dbReference>
<protein>
    <submittedName>
        <fullName evidence="8">Deoxyribodipyrimidine photolyase</fullName>
    </submittedName>
</protein>
<keyword evidence="9" id="KW-1185">Reference proteome</keyword>
<sequence>MLTEKSDISIMWFKRDLRLEDNPALDQALKSTNPVLLLYCYEPSLMEDAHYSDRHWNFIRQSLEELQEDLQGVNSQVLVVRSELIPLLSKLQQFWNIKVLYSHQETGLKVTYERDKQVARFCKNNLIKWTEVVNNGVFRGRKDRSNWKNDWLAFMKSPVLRFNASSEQFIPTVDIQEASTFFDSFSPKPAIGKFQPGGRSKGLIYLQTFLQSRYPDYNKNISSPALARISCSRLSPYLAWGNLSVREVWQAAKAHRKQAPAKRALDAFTSRLRWQAHFIQKFEMEDTMEFASVNKGYRKLKKSIAQDYQKAWRTGMTGFPLIDACMRCLQSTGYLNFRMRALVVSFFTHTLWQPWQDATTHLSQVFLDFEPGIHFPQLQMQAGETGINTIRIYNPVKNSKDHDPKGDFICKWVPELRNVPDEFIHEPWTMTPMEEQFNNFTLGIDYPKPIVDLPARRKIASQELWRMKKDPEVRAESKRILRRHTLQDRNPFD</sequence>
<keyword evidence="2 5" id="KW-0285">Flavoprotein</keyword>
<dbReference type="RefSeq" id="WP_104812923.1">
    <property type="nucleotide sequence ID" value="NZ_MQUB01000001.1"/>
</dbReference>
<evidence type="ECO:0000256" key="5">
    <source>
        <dbReference type="PIRSR" id="PIRSR602081-1"/>
    </source>
</evidence>
<dbReference type="InterPro" id="IPR002081">
    <property type="entry name" value="Cryptochrome/DNA_photolyase_1"/>
</dbReference>
<feature type="domain" description="Photolyase/cryptochrome alpha/beta" evidence="7">
    <location>
        <begin position="7"/>
        <end position="137"/>
    </location>
</feature>
<evidence type="ECO:0000256" key="3">
    <source>
        <dbReference type="ARBA" id="ARBA00022827"/>
    </source>
</evidence>
<dbReference type="PRINTS" id="PR00147">
    <property type="entry name" value="DNAPHOTLYASE"/>
</dbReference>
<dbReference type="GO" id="GO:0003904">
    <property type="term" value="F:deoxyribodipyrimidine photo-lyase activity"/>
    <property type="evidence" value="ECO:0007669"/>
    <property type="project" value="TreeGrafter"/>
</dbReference>
<dbReference type="InterPro" id="IPR036134">
    <property type="entry name" value="Crypto/Photolyase_FAD-like_sf"/>
</dbReference>
<dbReference type="PROSITE" id="PS00394">
    <property type="entry name" value="DNA_PHOTOLYASES_1_1"/>
    <property type="match status" value="1"/>
</dbReference>
<dbReference type="InterPro" id="IPR014729">
    <property type="entry name" value="Rossmann-like_a/b/a_fold"/>
</dbReference>
<dbReference type="OrthoDB" id="9772484at2"/>
<dbReference type="PANTHER" id="PTHR11455:SF9">
    <property type="entry name" value="CRYPTOCHROME CIRCADIAN CLOCK 5 ISOFORM X1"/>
    <property type="match status" value="1"/>
</dbReference>
<dbReference type="PROSITE" id="PS51645">
    <property type="entry name" value="PHR_CRY_ALPHA_BETA"/>
    <property type="match status" value="1"/>
</dbReference>
<dbReference type="GO" id="GO:0071949">
    <property type="term" value="F:FAD binding"/>
    <property type="evidence" value="ECO:0007669"/>
    <property type="project" value="TreeGrafter"/>
</dbReference>
<dbReference type="SUPFAM" id="SSF48173">
    <property type="entry name" value="Cryptochrome/photolyase FAD-binding domain"/>
    <property type="match status" value="1"/>
</dbReference>
<evidence type="ECO:0000256" key="1">
    <source>
        <dbReference type="ARBA" id="ARBA00001932"/>
    </source>
</evidence>
<keyword evidence="8" id="KW-0456">Lyase</keyword>
<keyword evidence="4 6" id="KW-0157">Chromophore</keyword>
<reference evidence="8 9" key="1">
    <citation type="submission" date="2016-11" db="EMBL/GenBank/DDBJ databases">
        <title>Trade-off between light-utilization and light-protection in marine flavobacteria.</title>
        <authorList>
            <person name="Kumagai Y."/>
        </authorList>
    </citation>
    <scope>NUCLEOTIDE SEQUENCE [LARGE SCALE GENOMIC DNA]</scope>
    <source>
        <strain evidence="8 9">NBRC 107741</strain>
    </source>
</reference>
<dbReference type="Pfam" id="PF00875">
    <property type="entry name" value="DNA_photolyase"/>
    <property type="match status" value="1"/>
</dbReference>
<dbReference type="GO" id="GO:0006950">
    <property type="term" value="P:response to stress"/>
    <property type="evidence" value="ECO:0007669"/>
    <property type="project" value="UniProtKB-ARBA"/>
</dbReference>
<dbReference type="GO" id="GO:0006139">
    <property type="term" value="P:nucleobase-containing compound metabolic process"/>
    <property type="evidence" value="ECO:0007669"/>
    <property type="project" value="UniProtKB-ARBA"/>
</dbReference>
<dbReference type="GO" id="GO:0009416">
    <property type="term" value="P:response to light stimulus"/>
    <property type="evidence" value="ECO:0007669"/>
    <property type="project" value="TreeGrafter"/>
</dbReference>
<dbReference type="Gene3D" id="1.10.579.10">
    <property type="entry name" value="DNA Cyclobutane Dipyrimidine Photolyase, subunit A, domain 3"/>
    <property type="match status" value="1"/>
</dbReference>
<feature type="binding site" evidence="5">
    <location>
        <position position="217"/>
    </location>
    <ligand>
        <name>FAD</name>
        <dbReference type="ChEBI" id="CHEBI:57692"/>
    </ligand>
</feature>
<name>A0A2S7KQT8_9FLAO</name>
<dbReference type="AlphaFoldDB" id="A0A2S7KQT8"/>
<gene>
    <name evidence="8" type="ORF">BST85_08865</name>
</gene>
<evidence type="ECO:0000256" key="2">
    <source>
        <dbReference type="ARBA" id="ARBA00022630"/>
    </source>
</evidence>
<dbReference type="Pfam" id="PF03441">
    <property type="entry name" value="FAD_binding_7"/>
    <property type="match status" value="1"/>
</dbReference>
<dbReference type="InterPro" id="IPR036155">
    <property type="entry name" value="Crypto/Photolyase_N_sf"/>
</dbReference>
<evidence type="ECO:0000313" key="8">
    <source>
        <dbReference type="EMBL" id="PQB04992.1"/>
    </source>
</evidence>
<keyword evidence="3 5" id="KW-0274">FAD</keyword>
<evidence type="ECO:0000259" key="7">
    <source>
        <dbReference type="PROSITE" id="PS51645"/>
    </source>
</evidence>
<organism evidence="8 9">
    <name type="scientific">Aureitalea marina</name>
    <dbReference type="NCBI Taxonomy" id="930804"/>
    <lineage>
        <taxon>Bacteria</taxon>
        <taxon>Pseudomonadati</taxon>
        <taxon>Bacteroidota</taxon>
        <taxon>Flavobacteriia</taxon>
        <taxon>Flavobacteriales</taxon>
        <taxon>Flavobacteriaceae</taxon>
        <taxon>Aureitalea</taxon>
    </lineage>
</organism>
<comment type="cofactor">
    <cofactor evidence="5">
        <name>FAD</name>
        <dbReference type="ChEBI" id="CHEBI:57692"/>
    </cofactor>
    <text evidence="5">Binds 1 FAD per subunit.</text>
</comment>
<feature type="binding site" evidence="5">
    <location>
        <position position="268"/>
    </location>
    <ligand>
        <name>FAD</name>
        <dbReference type="ChEBI" id="CHEBI:57692"/>
    </ligand>
</feature>
<dbReference type="Proteomes" id="UP000239800">
    <property type="component" value="Unassembled WGS sequence"/>
</dbReference>
<dbReference type="InterPro" id="IPR018394">
    <property type="entry name" value="DNA_photolyase_1_CS_C"/>
</dbReference>
<proteinExistence type="inferred from homology"/>
<accession>A0A2S7KQT8</accession>
<evidence type="ECO:0000256" key="6">
    <source>
        <dbReference type="RuleBase" id="RU004182"/>
    </source>
</evidence>
<dbReference type="PANTHER" id="PTHR11455">
    <property type="entry name" value="CRYPTOCHROME"/>
    <property type="match status" value="1"/>
</dbReference>
<comment type="cofactor">
    <cofactor evidence="1">
        <name>(6R)-5,10-methylene-5,6,7,8-tetrahydrofolate</name>
        <dbReference type="ChEBI" id="CHEBI:15636"/>
    </cofactor>
</comment>
<comment type="similarity">
    <text evidence="6">Belongs to the DNA photolyase family.</text>
</comment>
<dbReference type="SUPFAM" id="SSF52425">
    <property type="entry name" value="Cryptochrome/photolyase, N-terminal domain"/>
    <property type="match status" value="1"/>
</dbReference>
<dbReference type="Gene3D" id="3.40.50.620">
    <property type="entry name" value="HUPs"/>
    <property type="match status" value="1"/>
</dbReference>
<dbReference type="GO" id="GO:0003677">
    <property type="term" value="F:DNA binding"/>
    <property type="evidence" value="ECO:0007669"/>
    <property type="project" value="TreeGrafter"/>
</dbReference>
<evidence type="ECO:0000313" key="9">
    <source>
        <dbReference type="Proteomes" id="UP000239800"/>
    </source>
</evidence>
<dbReference type="EMBL" id="MQUB01000001">
    <property type="protein sequence ID" value="PQB04992.1"/>
    <property type="molecule type" value="Genomic_DNA"/>
</dbReference>
<dbReference type="Gene3D" id="1.25.40.80">
    <property type="match status" value="1"/>
</dbReference>